<dbReference type="InterPro" id="IPR050380">
    <property type="entry name" value="Immune_Resp_Modulators"/>
</dbReference>
<evidence type="ECO:0000256" key="1">
    <source>
        <dbReference type="ARBA" id="ARBA00023319"/>
    </source>
</evidence>
<protein>
    <recommendedName>
        <fullName evidence="4">Ig-like domain-containing protein</fullName>
    </recommendedName>
</protein>
<proteinExistence type="predicted"/>
<dbReference type="Gene3D" id="2.60.40.10">
    <property type="entry name" value="Immunoglobulins"/>
    <property type="match status" value="6"/>
</dbReference>
<evidence type="ECO:0000313" key="6">
    <source>
        <dbReference type="Proteomes" id="UP001044222"/>
    </source>
</evidence>
<evidence type="ECO:0000256" key="3">
    <source>
        <dbReference type="SAM" id="SignalP"/>
    </source>
</evidence>
<gene>
    <name evidence="5" type="ORF">ANANG_G00040740</name>
</gene>
<feature type="domain" description="Ig-like" evidence="4">
    <location>
        <begin position="131"/>
        <end position="221"/>
    </location>
</feature>
<dbReference type="AlphaFoldDB" id="A0A9D3MTC7"/>
<dbReference type="InterPro" id="IPR003599">
    <property type="entry name" value="Ig_sub"/>
</dbReference>
<dbReference type="PROSITE" id="PS50835">
    <property type="entry name" value="IG_LIKE"/>
    <property type="match status" value="4"/>
</dbReference>
<accession>A0A9D3MTC7</accession>
<organism evidence="5 6">
    <name type="scientific">Anguilla anguilla</name>
    <name type="common">European freshwater eel</name>
    <name type="synonym">Muraena anguilla</name>
    <dbReference type="NCBI Taxonomy" id="7936"/>
    <lineage>
        <taxon>Eukaryota</taxon>
        <taxon>Metazoa</taxon>
        <taxon>Chordata</taxon>
        <taxon>Craniata</taxon>
        <taxon>Vertebrata</taxon>
        <taxon>Euteleostomi</taxon>
        <taxon>Actinopterygii</taxon>
        <taxon>Neopterygii</taxon>
        <taxon>Teleostei</taxon>
        <taxon>Anguilliformes</taxon>
        <taxon>Anguillidae</taxon>
        <taxon>Anguilla</taxon>
    </lineage>
</organism>
<evidence type="ECO:0000313" key="5">
    <source>
        <dbReference type="EMBL" id="KAG5854716.1"/>
    </source>
</evidence>
<feature type="domain" description="Ig-like" evidence="4">
    <location>
        <begin position="606"/>
        <end position="707"/>
    </location>
</feature>
<dbReference type="Pfam" id="PF07686">
    <property type="entry name" value="V-set"/>
    <property type="match status" value="1"/>
</dbReference>
<evidence type="ECO:0000256" key="2">
    <source>
        <dbReference type="SAM" id="MobiDB-lite"/>
    </source>
</evidence>
<dbReference type="SMART" id="SM00407">
    <property type="entry name" value="IGc1"/>
    <property type="match status" value="3"/>
</dbReference>
<keyword evidence="3" id="KW-0732">Signal</keyword>
<reference evidence="5" key="1">
    <citation type="submission" date="2021-01" db="EMBL/GenBank/DDBJ databases">
        <title>A chromosome-scale assembly of European eel, Anguilla anguilla.</title>
        <authorList>
            <person name="Henkel C."/>
            <person name="Jong-Raadsen S.A."/>
            <person name="Dufour S."/>
            <person name="Weltzien F.-A."/>
            <person name="Palstra A.P."/>
            <person name="Pelster B."/>
            <person name="Spaink H.P."/>
            <person name="Van Den Thillart G.E."/>
            <person name="Jansen H."/>
            <person name="Zahm M."/>
            <person name="Klopp C."/>
            <person name="Cedric C."/>
            <person name="Louis A."/>
            <person name="Berthelot C."/>
            <person name="Parey E."/>
            <person name="Roest Crollius H."/>
            <person name="Montfort J."/>
            <person name="Robinson-Rechavi M."/>
            <person name="Bucao C."/>
            <person name="Bouchez O."/>
            <person name="Gislard M."/>
            <person name="Lluch J."/>
            <person name="Milhes M."/>
            <person name="Lampietro C."/>
            <person name="Lopez Roques C."/>
            <person name="Donnadieu C."/>
            <person name="Braasch I."/>
            <person name="Desvignes T."/>
            <person name="Postlethwait J."/>
            <person name="Bobe J."/>
            <person name="Guiguen Y."/>
            <person name="Dirks R."/>
        </authorList>
    </citation>
    <scope>NUCLEOTIDE SEQUENCE</scope>
    <source>
        <strain evidence="5">Tag_6206</strain>
        <tissue evidence="5">Liver</tissue>
    </source>
</reference>
<keyword evidence="6" id="KW-1185">Reference proteome</keyword>
<dbReference type="PANTHER" id="PTHR23411">
    <property type="entry name" value="TAPASIN"/>
    <property type="match status" value="1"/>
</dbReference>
<dbReference type="InterPro" id="IPR003597">
    <property type="entry name" value="Ig_C1-set"/>
</dbReference>
<dbReference type="InterPro" id="IPR013106">
    <property type="entry name" value="Ig_V-set"/>
</dbReference>
<dbReference type="SUPFAM" id="SSF48726">
    <property type="entry name" value="Immunoglobulin"/>
    <property type="match status" value="5"/>
</dbReference>
<comment type="caution">
    <text evidence="5">The sequence shown here is derived from an EMBL/GenBank/DDBJ whole genome shotgun (WGS) entry which is preliminary data.</text>
</comment>
<name>A0A9D3MTC7_ANGAN</name>
<dbReference type="EMBL" id="JAFIRN010000002">
    <property type="protein sequence ID" value="KAG5854716.1"/>
    <property type="molecule type" value="Genomic_DNA"/>
</dbReference>
<feature type="domain" description="Ig-like" evidence="4">
    <location>
        <begin position="32"/>
        <end position="126"/>
    </location>
</feature>
<sequence>MKFKVPFCFGLLIVIKLVSPTVWTKLHSSRLLPCSASLPLEGNEGEQKINASLLEVSWLHNGLVIALIAGTNVTHIEQGFSLDQSAFANGNFSLTIHNASLSHQGKYECSITYNNSEVYSNNITINITAPPSLTILSTRVVLQRESVIKCLAQGFAPPLIHFSWMKGGEVVQPPSPFTAVNLTSEGYFWAVSSLTLTPTAKDKYVNFSCAVSHAALQKPLAMEFPLNITQLPIVTLSTIPADSPSSPLTLSCDIEEFYPEDITVQWLQNGSVLPDPPLVLPSPGGTFRTRHYRTLNKEERERAGEVQCVVWQPFVPEPVSATVDLFLTNDEATVLTKSAKASVALMIISLVLVFLLCFGFSWRKRDEKQKSLSVSGIILPPRVIVGQKGRVTVSVEGRRVDRVQTTWFLNDKLILDTSQTVTEKGPLLPPGGEVGYYKLHTQRPLLSGNGSTQQLLSSLSFIPHISIHKGAVFKCQVSYMGKDKVVVERVSDRFTLLAAPEVSEIQLTEPADSAGIVTLTVQASGFHPDIITFRWFCQGGELSPVAPPAPLAAPRPDAQGFFSAISQCKLPRAELERGETKVWVTVHHMALKQPITRETRGFIKRPHVSDIISCPAASTHSPKNPLTLGCEVTGFYPPDISVSWWRITEEQNEELVECGDIWGPLLTSSSTYRATATLREERSEKRGSEKTRIVCRVMHCSLQEPIERQWQSNQSDAPSIPSSLSVQWKKGGIGVFSLILLGGHPKAKLSWAAGGATLSPLVSTEIEVEGEDGTLELKSVCTIQRSTGRGGQTDRYIHSQRNGHTHMTEENCGVDAIDIIDEKGDGEIKVEPKRPGTPAVKRARRRDGADEEREEDKDKGKGSDLPWTNTVNIRREDKGVEGERLRVTVEITHPAFTLPIYRTWIEPQEES</sequence>
<dbReference type="Pfam" id="PF07654">
    <property type="entry name" value="C1-set"/>
    <property type="match status" value="3"/>
</dbReference>
<dbReference type="CDD" id="cd00098">
    <property type="entry name" value="IgC1"/>
    <property type="match status" value="3"/>
</dbReference>
<feature type="domain" description="Ig-like" evidence="4">
    <location>
        <begin position="232"/>
        <end position="324"/>
    </location>
</feature>
<dbReference type="InterPro" id="IPR007110">
    <property type="entry name" value="Ig-like_dom"/>
</dbReference>
<dbReference type="Proteomes" id="UP001044222">
    <property type="component" value="Unassembled WGS sequence"/>
</dbReference>
<evidence type="ECO:0000259" key="4">
    <source>
        <dbReference type="PROSITE" id="PS50835"/>
    </source>
</evidence>
<dbReference type="InterPro" id="IPR036179">
    <property type="entry name" value="Ig-like_dom_sf"/>
</dbReference>
<feature type="signal peptide" evidence="3">
    <location>
        <begin position="1"/>
        <end position="20"/>
    </location>
</feature>
<feature type="compositionally biased region" description="Basic and acidic residues" evidence="2">
    <location>
        <begin position="823"/>
        <end position="834"/>
    </location>
</feature>
<dbReference type="InterPro" id="IPR013783">
    <property type="entry name" value="Ig-like_fold"/>
</dbReference>
<feature type="chain" id="PRO_5038811645" description="Ig-like domain-containing protein" evidence="3">
    <location>
        <begin position="21"/>
        <end position="911"/>
    </location>
</feature>
<keyword evidence="1" id="KW-0393">Immunoglobulin domain</keyword>
<feature type="region of interest" description="Disordered" evidence="2">
    <location>
        <begin position="823"/>
        <end position="879"/>
    </location>
</feature>
<dbReference type="SMART" id="SM00409">
    <property type="entry name" value="IG"/>
    <property type="match status" value="3"/>
</dbReference>